<dbReference type="Gramene" id="Os05t0393850-00">
    <property type="protein sequence ID" value="Os05t0393850-00"/>
    <property type="gene ID" value="Os05g0393850"/>
</dbReference>
<evidence type="ECO:0000256" key="1">
    <source>
        <dbReference type="SAM" id="Phobius"/>
    </source>
</evidence>
<feature type="transmembrane region" description="Helical" evidence="1">
    <location>
        <begin position="20"/>
        <end position="37"/>
    </location>
</feature>
<gene>
    <name evidence="2" type="ordered locus">Os05g0393850</name>
    <name evidence="2" type="ORF">OSNPB_050393850</name>
</gene>
<keyword evidence="1" id="KW-0812">Transmembrane</keyword>
<proteinExistence type="predicted"/>
<organism evidence="2 3">
    <name type="scientific">Oryza sativa subsp. japonica</name>
    <name type="common">Rice</name>
    <dbReference type="NCBI Taxonomy" id="39947"/>
    <lineage>
        <taxon>Eukaryota</taxon>
        <taxon>Viridiplantae</taxon>
        <taxon>Streptophyta</taxon>
        <taxon>Embryophyta</taxon>
        <taxon>Tracheophyta</taxon>
        <taxon>Spermatophyta</taxon>
        <taxon>Magnoliopsida</taxon>
        <taxon>Liliopsida</taxon>
        <taxon>Poales</taxon>
        <taxon>Poaceae</taxon>
        <taxon>BOP clade</taxon>
        <taxon>Oryzoideae</taxon>
        <taxon>Oryzeae</taxon>
        <taxon>Oryzinae</taxon>
        <taxon>Oryza</taxon>
        <taxon>Oryza sativa</taxon>
    </lineage>
</organism>
<dbReference type="PaxDb" id="39947-A0A0P0WM71"/>
<sequence>MLVFVVDQPVLQAFLLLNQTGKGVCIVYGLLIMITMIDSKEVLNMLTNCFIWVRWYISHQDRKLISSTILNSKKAQSHSCYNLVFTIQHEKRPKRKYIGHHYHRELYLFDPFPRLDIESLSI</sequence>
<dbReference type="AlphaFoldDB" id="A0A0P0WM71"/>
<dbReference type="InParanoid" id="A0A0P0WM71"/>
<dbReference type="EMBL" id="AP014961">
    <property type="protein sequence ID" value="BAS93871.1"/>
    <property type="molecule type" value="Genomic_DNA"/>
</dbReference>
<protein>
    <submittedName>
        <fullName evidence="2">Os05g0393850 protein</fullName>
    </submittedName>
</protein>
<keyword evidence="1" id="KW-1133">Transmembrane helix</keyword>
<keyword evidence="3" id="KW-1185">Reference proteome</keyword>
<dbReference type="Proteomes" id="UP000059680">
    <property type="component" value="Chromosome 5"/>
</dbReference>
<evidence type="ECO:0000313" key="3">
    <source>
        <dbReference type="Proteomes" id="UP000059680"/>
    </source>
</evidence>
<evidence type="ECO:0000313" key="2">
    <source>
        <dbReference type="EMBL" id="BAS93871.1"/>
    </source>
</evidence>
<reference evidence="3" key="1">
    <citation type="journal article" date="2005" name="Nature">
        <title>The map-based sequence of the rice genome.</title>
        <authorList>
            <consortium name="International rice genome sequencing project (IRGSP)"/>
            <person name="Matsumoto T."/>
            <person name="Wu J."/>
            <person name="Kanamori H."/>
            <person name="Katayose Y."/>
            <person name="Fujisawa M."/>
            <person name="Namiki N."/>
            <person name="Mizuno H."/>
            <person name="Yamamoto K."/>
            <person name="Antonio B.A."/>
            <person name="Baba T."/>
            <person name="Sakata K."/>
            <person name="Nagamura Y."/>
            <person name="Aoki H."/>
            <person name="Arikawa K."/>
            <person name="Arita K."/>
            <person name="Bito T."/>
            <person name="Chiden Y."/>
            <person name="Fujitsuka N."/>
            <person name="Fukunaka R."/>
            <person name="Hamada M."/>
            <person name="Harada C."/>
            <person name="Hayashi A."/>
            <person name="Hijishita S."/>
            <person name="Honda M."/>
            <person name="Hosokawa S."/>
            <person name="Ichikawa Y."/>
            <person name="Idonuma A."/>
            <person name="Iijima M."/>
            <person name="Ikeda M."/>
            <person name="Ikeno M."/>
            <person name="Ito K."/>
            <person name="Ito S."/>
            <person name="Ito T."/>
            <person name="Ito Y."/>
            <person name="Ito Y."/>
            <person name="Iwabuchi A."/>
            <person name="Kamiya K."/>
            <person name="Karasawa W."/>
            <person name="Kurita K."/>
            <person name="Katagiri S."/>
            <person name="Kikuta A."/>
            <person name="Kobayashi H."/>
            <person name="Kobayashi N."/>
            <person name="Machita K."/>
            <person name="Maehara T."/>
            <person name="Masukawa M."/>
            <person name="Mizubayashi T."/>
            <person name="Mukai Y."/>
            <person name="Nagasaki H."/>
            <person name="Nagata Y."/>
            <person name="Naito S."/>
            <person name="Nakashima M."/>
            <person name="Nakama Y."/>
            <person name="Nakamichi Y."/>
            <person name="Nakamura M."/>
            <person name="Meguro A."/>
            <person name="Negishi M."/>
            <person name="Ohta I."/>
            <person name="Ohta T."/>
            <person name="Okamoto M."/>
            <person name="Ono N."/>
            <person name="Saji S."/>
            <person name="Sakaguchi M."/>
            <person name="Sakai K."/>
            <person name="Shibata M."/>
            <person name="Shimokawa T."/>
            <person name="Song J."/>
            <person name="Takazaki Y."/>
            <person name="Terasawa K."/>
            <person name="Tsugane M."/>
            <person name="Tsuji K."/>
            <person name="Ueda S."/>
            <person name="Waki K."/>
            <person name="Yamagata H."/>
            <person name="Yamamoto M."/>
            <person name="Yamamoto S."/>
            <person name="Yamane H."/>
            <person name="Yoshiki S."/>
            <person name="Yoshihara R."/>
            <person name="Yukawa K."/>
            <person name="Zhong H."/>
            <person name="Yano M."/>
            <person name="Yuan Q."/>
            <person name="Ouyang S."/>
            <person name="Liu J."/>
            <person name="Jones K.M."/>
            <person name="Gansberger K."/>
            <person name="Moffat K."/>
            <person name="Hill J."/>
            <person name="Bera J."/>
            <person name="Fadrosh D."/>
            <person name="Jin S."/>
            <person name="Johri S."/>
            <person name="Kim M."/>
            <person name="Overton L."/>
            <person name="Reardon M."/>
            <person name="Tsitrin T."/>
            <person name="Vuong H."/>
            <person name="Weaver B."/>
            <person name="Ciecko A."/>
            <person name="Tallon L."/>
            <person name="Jackson J."/>
            <person name="Pai G."/>
            <person name="Aken S.V."/>
            <person name="Utterback T."/>
            <person name="Reidmuller S."/>
            <person name="Feldblyum T."/>
            <person name="Hsiao J."/>
            <person name="Zismann V."/>
            <person name="Iobst S."/>
            <person name="de Vazeille A.R."/>
            <person name="Buell C.R."/>
            <person name="Ying K."/>
            <person name="Li Y."/>
            <person name="Lu T."/>
            <person name="Huang Y."/>
            <person name="Zhao Q."/>
            <person name="Feng Q."/>
            <person name="Zhang L."/>
            <person name="Zhu J."/>
            <person name="Weng Q."/>
            <person name="Mu J."/>
            <person name="Lu Y."/>
            <person name="Fan D."/>
            <person name="Liu Y."/>
            <person name="Guan J."/>
            <person name="Zhang Y."/>
            <person name="Yu S."/>
            <person name="Liu X."/>
            <person name="Zhang Y."/>
            <person name="Hong G."/>
            <person name="Han B."/>
            <person name="Choisne N."/>
            <person name="Demange N."/>
            <person name="Orjeda G."/>
            <person name="Samain S."/>
            <person name="Cattolico L."/>
            <person name="Pelletier E."/>
            <person name="Couloux A."/>
            <person name="Segurens B."/>
            <person name="Wincker P."/>
            <person name="D'Hont A."/>
            <person name="Scarpelli C."/>
            <person name="Weissenbach J."/>
            <person name="Salanoubat M."/>
            <person name="Quetier F."/>
            <person name="Yu Y."/>
            <person name="Kim H.R."/>
            <person name="Rambo T."/>
            <person name="Currie J."/>
            <person name="Collura K."/>
            <person name="Luo M."/>
            <person name="Yang T."/>
            <person name="Ammiraju J.S.S."/>
            <person name="Engler F."/>
            <person name="Soderlund C."/>
            <person name="Wing R.A."/>
            <person name="Palmer L.E."/>
            <person name="de la Bastide M."/>
            <person name="Spiegel L."/>
            <person name="Nascimento L."/>
            <person name="Zutavern T."/>
            <person name="O'Shaughnessy A."/>
            <person name="Dike S."/>
            <person name="Dedhia N."/>
            <person name="Preston R."/>
            <person name="Balija V."/>
            <person name="McCombie W.R."/>
            <person name="Chow T."/>
            <person name="Chen H."/>
            <person name="Chung M."/>
            <person name="Chen C."/>
            <person name="Shaw J."/>
            <person name="Wu H."/>
            <person name="Hsiao K."/>
            <person name="Chao Y."/>
            <person name="Chu M."/>
            <person name="Cheng C."/>
            <person name="Hour A."/>
            <person name="Lee P."/>
            <person name="Lin S."/>
            <person name="Lin Y."/>
            <person name="Liou J."/>
            <person name="Liu S."/>
            <person name="Hsing Y."/>
            <person name="Raghuvanshi S."/>
            <person name="Mohanty A."/>
            <person name="Bharti A.K."/>
            <person name="Gaur A."/>
            <person name="Gupta V."/>
            <person name="Kumar D."/>
            <person name="Ravi V."/>
            <person name="Vij S."/>
            <person name="Kapur A."/>
            <person name="Khurana P."/>
            <person name="Khurana P."/>
            <person name="Khurana J.P."/>
            <person name="Tyagi A.K."/>
            <person name="Gaikwad K."/>
            <person name="Singh A."/>
            <person name="Dalal V."/>
            <person name="Srivastava S."/>
            <person name="Dixit A."/>
            <person name="Pal A.K."/>
            <person name="Ghazi I.A."/>
            <person name="Yadav M."/>
            <person name="Pandit A."/>
            <person name="Bhargava A."/>
            <person name="Sureshbabu K."/>
            <person name="Batra K."/>
            <person name="Sharma T.R."/>
            <person name="Mohapatra T."/>
            <person name="Singh N.K."/>
            <person name="Messing J."/>
            <person name="Nelson A.B."/>
            <person name="Fuks G."/>
            <person name="Kavchok S."/>
            <person name="Keizer G."/>
            <person name="Linton E."/>
            <person name="Llaca V."/>
            <person name="Song R."/>
            <person name="Tanyolac B."/>
            <person name="Young S."/>
            <person name="Ho-Il K."/>
            <person name="Hahn J.H."/>
            <person name="Sangsakoo G."/>
            <person name="Vanavichit A."/>
            <person name="de Mattos Luiz.A.T."/>
            <person name="Zimmer P.D."/>
            <person name="Malone G."/>
            <person name="Dellagostin O."/>
            <person name="de Oliveira A.C."/>
            <person name="Bevan M."/>
            <person name="Bancroft I."/>
            <person name="Minx P."/>
            <person name="Cordum H."/>
            <person name="Wilson R."/>
            <person name="Cheng Z."/>
            <person name="Jin W."/>
            <person name="Jiang J."/>
            <person name="Leong S.A."/>
            <person name="Iwama H."/>
            <person name="Gojobori T."/>
            <person name="Itoh T."/>
            <person name="Niimura Y."/>
            <person name="Fujii Y."/>
            <person name="Habara T."/>
            <person name="Sakai H."/>
            <person name="Sato Y."/>
            <person name="Wilson G."/>
            <person name="Kumar K."/>
            <person name="McCouch S."/>
            <person name="Juretic N."/>
            <person name="Hoen D."/>
            <person name="Wright S."/>
            <person name="Bruskiewich R."/>
            <person name="Bureau T."/>
            <person name="Miyao A."/>
            <person name="Hirochika H."/>
            <person name="Nishikawa T."/>
            <person name="Kadowaki K."/>
            <person name="Sugiura M."/>
            <person name="Burr B."/>
            <person name="Sasaki T."/>
        </authorList>
    </citation>
    <scope>NUCLEOTIDE SEQUENCE [LARGE SCALE GENOMIC DNA]</scope>
    <source>
        <strain evidence="3">cv. Nipponbare</strain>
    </source>
</reference>
<name>A0A0P0WM71_ORYSJ</name>
<reference evidence="2 3" key="2">
    <citation type="journal article" date="2013" name="Plant Cell Physiol.">
        <title>Rice Annotation Project Database (RAP-DB): an integrative and interactive database for rice genomics.</title>
        <authorList>
            <person name="Sakai H."/>
            <person name="Lee S.S."/>
            <person name="Tanaka T."/>
            <person name="Numa H."/>
            <person name="Kim J."/>
            <person name="Kawahara Y."/>
            <person name="Wakimoto H."/>
            <person name="Yang C.C."/>
            <person name="Iwamoto M."/>
            <person name="Abe T."/>
            <person name="Yamada Y."/>
            <person name="Muto A."/>
            <person name="Inokuchi H."/>
            <person name="Ikemura T."/>
            <person name="Matsumoto T."/>
            <person name="Sasaki T."/>
            <person name="Itoh T."/>
        </authorList>
    </citation>
    <scope>NUCLEOTIDE SEQUENCE [LARGE SCALE GENOMIC DNA]</scope>
    <source>
        <strain evidence="3">cv. Nipponbare</strain>
    </source>
</reference>
<reference evidence="2 3" key="3">
    <citation type="journal article" date="2013" name="Rice">
        <title>Improvement of the Oryza sativa Nipponbare reference genome using next generation sequence and optical map data.</title>
        <authorList>
            <person name="Kawahara Y."/>
            <person name="de la Bastide M."/>
            <person name="Hamilton J.P."/>
            <person name="Kanamori H."/>
            <person name="McCombie W.R."/>
            <person name="Ouyang S."/>
            <person name="Schwartz D.C."/>
            <person name="Tanaka T."/>
            <person name="Wu J."/>
            <person name="Zhou S."/>
            <person name="Childs K.L."/>
            <person name="Davidson R.M."/>
            <person name="Lin H."/>
            <person name="Quesada-Ocampo L."/>
            <person name="Vaillancourt B."/>
            <person name="Sakai H."/>
            <person name="Lee S.S."/>
            <person name="Kim J."/>
            <person name="Numa H."/>
            <person name="Itoh T."/>
            <person name="Buell C.R."/>
            <person name="Matsumoto T."/>
        </authorList>
    </citation>
    <scope>NUCLEOTIDE SEQUENCE [LARGE SCALE GENOMIC DNA]</scope>
    <source>
        <strain evidence="3">cv. Nipponbare</strain>
    </source>
</reference>
<keyword evidence="1" id="KW-0472">Membrane</keyword>
<accession>A0A0P0WM71</accession>